<comment type="caution">
    <text evidence="3">The sequence shown here is derived from an EMBL/GenBank/DDBJ whole genome shotgun (WGS) entry which is preliminary data.</text>
</comment>
<protein>
    <recommendedName>
        <fullName evidence="2">Tle cognate immunity protein 4 N-terminal domain-containing protein</fullName>
    </recommendedName>
</protein>
<evidence type="ECO:0000259" key="2">
    <source>
        <dbReference type="Pfam" id="PF18443"/>
    </source>
</evidence>
<accession>A0A367XA84</accession>
<keyword evidence="1" id="KW-0732">Signal</keyword>
<feature type="chain" id="PRO_5017049741" description="Tle cognate immunity protein 4 N-terminal domain-containing protein" evidence="1">
    <location>
        <begin position="21"/>
        <end position="315"/>
    </location>
</feature>
<gene>
    <name evidence="3" type="ORF">TH44_11305</name>
</gene>
<proteinExistence type="predicted"/>
<organism evidence="3 4">
    <name type="scientific">Thalassospira xiamenensis</name>
    <dbReference type="NCBI Taxonomy" id="220697"/>
    <lineage>
        <taxon>Bacteria</taxon>
        <taxon>Pseudomonadati</taxon>
        <taxon>Pseudomonadota</taxon>
        <taxon>Alphaproteobacteria</taxon>
        <taxon>Rhodospirillales</taxon>
        <taxon>Thalassospiraceae</taxon>
        <taxon>Thalassospira</taxon>
    </lineage>
</organism>
<reference evidence="3 4" key="1">
    <citation type="submission" date="2014-07" db="EMBL/GenBank/DDBJ databases">
        <title>Draft genome sequence of Thalassospira xiamenensis IB13.</title>
        <authorList>
            <person name="Lai Q."/>
            <person name="Shao Z."/>
        </authorList>
    </citation>
    <scope>NUCLEOTIDE SEQUENCE [LARGE SCALE GENOMIC DNA]</scope>
    <source>
        <strain evidence="3 4">IB13</strain>
    </source>
</reference>
<evidence type="ECO:0000313" key="4">
    <source>
        <dbReference type="Proteomes" id="UP000252266"/>
    </source>
</evidence>
<dbReference type="Proteomes" id="UP000252266">
    <property type="component" value="Unassembled WGS sequence"/>
</dbReference>
<dbReference type="AlphaFoldDB" id="A0A367XA84"/>
<dbReference type="EMBL" id="JPWJ01000005">
    <property type="protein sequence ID" value="RCK50564.1"/>
    <property type="molecule type" value="Genomic_DNA"/>
</dbReference>
<feature type="signal peptide" evidence="1">
    <location>
        <begin position="1"/>
        <end position="20"/>
    </location>
</feature>
<dbReference type="RefSeq" id="WP_062960250.1">
    <property type="nucleotide sequence ID" value="NZ_JALLPZ010000002.1"/>
</dbReference>
<feature type="domain" description="Tle cognate immunity protein 4 N-terminal" evidence="2">
    <location>
        <begin position="35"/>
        <end position="155"/>
    </location>
</feature>
<name>A0A367XA84_9PROT</name>
<dbReference type="InterPro" id="IPR040761">
    <property type="entry name" value="Tli4_N"/>
</dbReference>
<evidence type="ECO:0000256" key="1">
    <source>
        <dbReference type="SAM" id="SignalP"/>
    </source>
</evidence>
<evidence type="ECO:0000313" key="3">
    <source>
        <dbReference type="EMBL" id="RCK50564.1"/>
    </source>
</evidence>
<sequence>MRYRVAILLAVLLMGGTAHAQEENVTMKDEWFETRPVCFGRYVADVPKILQPSMLSTTIEDFTITNLGLATQSELEQKIAERQALMEAGAEIDDAPKTNYLSESQDEGITTLVYERARVIESFPPVTYENIETYFRSDDYLFEIKGRIKKDDRKARLTSLFRIAQATRPRDMEEVPEEQGYCIKDGFVALQPDVEFGTTFRLTNVDVDQNFGFSIDIWEAVSVQEATYRWPPQATERSIAGLPGIQAYGLNDKGDPQTDGYRFEFYGYRSPKQEERALSIRTELSRRGPRPDQPPFSFDAGRLFWDTVTNSMQLR</sequence>
<dbReference type="Pfam" id="PF18443">
    <property type="entry name" value="Tli4_N"/>
    <property type="match status" value="1"/>
</dbReference>